<gene>
    <name evidence="3" type="ORF">DEJ48_17265</name>
</gene>
<feature type="compositionally biased region" description="Pro residues" evidence="1">
    <location>
        <begin position="562"/>
        <end position="571"/>
    </location>
</feature>
<feature type="region of interest" description="Disordered" evidence="1">
    <location>
        <begin position="551"/>
        <end position="641"/>
    </location>
</feature>
<evidence type="ECO:0000259" key="2">
    <source>
        <dbReference type="Pfam" id="PF19190"/>
    </source>
</evidence>
<dbReference type="OrthoDB" id="3492533at2"/>
<dbReference type="Proteomes" id="UP000322927">
    <property type="component" value="Chromosome"/>
</dbReference>
<sequence length="641" mass="65400">MMSSSPESPTNTTGAHRAHRDARKRVVPRPASRTTPPARYEPCLDGLFTYCLSVLCDHDAATAALGDVLHHAERRGARGPAAESELKTWLYALARWVCLRRLAEAKRNREGGGRHAQGAAKRGEAAQGAGGSGGAGGAKTSAAAGTSGVSEAPGTSWASTDSGATGAPAASTASATTTPSSSPSSATDASVTEETARRRRRELAQLAWPEAAGTTPEQREALELAVRHQLTPAQVAAVLGMDLTKARGLLASAACEVERTRAALAVVETGSCPIVARLTGDNQLLLGTALRRELVRHVDDCPRCRRTAERAGATAWPGTAVSPAALPVVEAPRSALHMAMAHVPRARGGGPRYDRRGFPMDPKDHAARRDRFRARAVTTTVVATVVAAPVLALWAAYRGAPLTGEGHDGRSVTASEDGGAGGLGGDRVDGYENAGNARKGPEPRFTKGSHSPDVSVEVISGGSAGSSTGPGRLTVEAQPSGDTTLITLTASGGAPVHWSAAESASWLYLSRSSGTLAPGRSVTIQVYVDHTREPAGHWSARVSIAPSGAIIAIDGHGNGRPPTRPGPGPRPTEPRPSDPGPSNPGPSDPGPSDPGPSDPGPTDPDPTPTPTDPTPAPSDPGPGSGDTSPPQGDGSGGPSPS</sequence>
<protein>
    <recommendedName>
        <fullName evidence="2">BACON domain-containing protein</fullName>
    </recommendedName>
</protein>
<feature type="compositionally biased region" description="Pro residues" evidence="1">
    <location>
        <begin position="577"/>
        <end position="620"/>
    </location>
</feature>
<feature type="region of interest" description="Disordered" evidence="1">
    <location>
        <begin position="403"/>
        <end position="477"/>
    </location>
</feature>
<proteinExistence type="predicted"/>
<organism evidence="3 4">
    <name type="scientific">Streptomyces venezuelae</name>
    <dbReference type="NCBI Taxonomy" id="54571"/>
    <lineage>
        <taxon>Bacteria</taxon>
        <taxon>Bacillati</taxon>
        <taxon>Actinomycetota</taxon>
        <taxon>Actinomycetes</taxon>
        <taxon>Kitasatosporales</taxon>
        <taxon>Streptomycetaceae</taxon>
        <taxon>Streptomyces</taxon>
    </lineage>
</organism>
<feature type="domain" description="BACON" evidence="2">
    <location>
        <begin position="470"/>
        <end position="538"/>
    </location>
</feature>
<feature type="region of interest" description="Disordered" evidence="1">
    <location>
        <begin position="1"/>
        <end position="36"/>
    </location>
</feature>
<dbReference type="AlphaFoldDB" id="A0A5P2BY77"/>
<evidence type="ECO:0000313" key="3">
    <source>
        <dbReference type="EMBL" id="QES34920.1"/>
    </source>
</evidence>
<feature type="compositionally biased region" description="Low complexity" evidence="1">
    <location>
        <begin position="138"/>
        <end position="190"/>
    </location>
</feature>
<reference evidence="3 4" key="1">
    <citation type="submission" date="2018-05" db="EMBL/GenBank/DDBJ databases">
        <title>Streptomyces venezuelae.</title>
        <authorList>
            <person name="Kim W."/>
            <person name="Lee N."/>
            <person name="Cho B.-K."/>
        </authorList>
    </citation>
    <scope>NUCLEOTIDE SEQUENCE [LARGE SCALE GENOMIC DNA]</scope>
    <source>
        <strain evidence="3 4">ATCC 14584</strain>
    </source>
</reference>
<dbReference type="InterPro" id="IPR024361">
    <property type="entry name" value="BACON"/>
</dbReference>
<feature type="compositionally biased region" description="Gly residues" evidence="1">
    <location>
        <begin position="128"/>
        <end position="137"/>
    </location>
</feature>
<evidence type="ECO:0000313" key="4">
    <source>
        <dbReference type="Proteomes" id="UP000322927"/>
    </source>
</evidence>
<evidence type="ECO:0000256" key="1">
    <source>
        <dbReference type="SAM" id="MobiDB-lite"/>
    </source>
</evidence>
<accession>A0A5P2BY77</accession>
<feature type="compositionally biased region" description="Basic residues" evidence="1">
    <location>
        <begin position="16"/>
        <end position="27"/>
    </location>
</feature>
<name>A0A5P2BY77_STRVZ</name>
<dbReference type="Pfam" id="PF19190">
    <property type="entry name" value="BACON_2"/>
    <property type="match status" value="1"/>
</dbReference>
<feature type="region of interest" description="Disordered" evidence="1">
    <location>
        <begin position="107"/>
        <end position="200"/>
    </location>
</feature>
<dbReference type="EMBL" id="CP029192">
    <property type="protein sequence ID" value="QES34920.1"/>
    <property type="molecule type" value="Genomic_DNA"/>
</dbReference>
<feature type="compositionally biased region" description="Polar residues" evidence="1">
    <location>
        <begin position="1"/>
        <end position="14"/>
    </location>
</feature>